<dbReference type="AlphaFoldDB" id="A0A4Z0R4L1"/>
<accession>A0A4Z0R4L1</accession>
<dbReference type="RefSeq" id="WP_135548291.1">
    <property type="nucleotide sequence ID" value="NZ_SPQQ01000005.1"/>
</dbReference>
<evidence type="ECO:0000313" key="2">
    <source>
        <dbReference type="EMBL" id="TGE37275.1"/>
    </source>
</evidence>
<keyword evidence="1" id="KW-0812">Transmembrane</keyword>
<keyword evidence="1" id="KW-1133">Transmembrane helix</keyword>
<sequence>MSNREVASLACKVLGIYIIILGINALFSVLTVSFGIPNHVANESFINIIFSLVYILFGVLLWILSDKLSAIMVARGKHTYEVSGITASDIQRISFSVLGLFFLGNSLPKLVSTLININSMSGLPNSTRLRLLVSGGLITEFLVGLGIFLGSQGLVNFLKKMRTAGLKRDNNS</sequence>
<gene>
    <name evidence="2" type="ORF">E4K67_15600</name>
</gene>
<proteinExistence type="predicted"/>
<evidence type="ECO:0000313" key="3">
    <source>
        <dbReference type="Proteomes" id="UP000298460"/>
    </source>
</evidence>
<dbReference type="Proteomes" id="UP000298460">
    <property type="component" value="Unassembled WGS sequence"/>
</dbReference>
<feature type="transmembrane region" description="Helical" evidence="1">
    <location>
        <begin position="93"/>
        <end position="111"/>
    </location>
</feature>
<feature type="transmembrane region" description="Helical" evidence="1">
    <location>
        <begin position="45"/>
        <end position="65"/>
    </location>
</feature>
<protein>
    <submittedName>
        <fullName evidence="2">Uncharacterized protein</fullName>
    </submittedName>
</protein>
<organism evidence="2 3">
    <name type="scientific">Desulfosporosinus fructosivorans</name>
    <dbReference type="NCBI Taxonomy" id="2018669"/>
    <lineage>
        <taxon>Bacteria</taxon>
        <taxon>Bacillati</taxon>
        <taxon>Bacillota</taxon>
        <taxon>Clostridia</taxon>
        <taxon>Eubacteriales</taxon>
        <taxon>Desulfitobacteriaceae</taxon>
        <taxon>Desulfosporosinus</taxon>
    </lineage>
</organism>
<name>A0A4Z0R4L1_9FIRM</name>
<feature type="transmembrane region" description="Helical" evidence="1">
    <location>
        <begin position="131"/>
        <end position="158"/>
    </location>
</feature>
<keyword evidence="3" id="KW-1185">Reference proteome</keyword>
<dbReference type="EMBL" id="SPQQ01000005">
    <property type="protein sequence ID" value="TGE37275.1"/>
    <property type="molecule type" value="Genomic_DNA"/>
</dbReference>
<reference evidence="2 3" key="1">
    <citation type="submission" date="2019-03" db="EMBL/GenBank/DDBJ databases">
        <title>Draft Genome Sequence of Desulfosporosinus fructosivorans Strain 63.6F, Isolated from Marine Sediment in the Baltic Sea.</title>
        <authorList>
            <person name="Hausmann B."/>
            <person name="Vandieken V."/>
            <person name="Pjevac P."/>
            <person name="Schreck K."/>
            <person name="Herbold C.W."/>
            <person name="Loy A."/>
        </authorList>
    </citation>
    <scope>NUCLEOTIDE SEQUENCE [LARGE SCALE GENOMIC DNA]</scope>
    <source>
        <strain evidence="2 3">63.6F</strain>
    </source>
</reference>
<evidence type="ECO:0000256" key="1">
    <source>
        <dbReference type="SAM" id="Phobius"/>
    </source>
</evidence>
<comment type="caution">
    <text evidence="2">The sequence shown here is derived from an EMBL/GenBank/DDBJ whole genome shotgun (WGS) entry which is preliminary data.</text>
</comment>
<feature type="transmembrane region" description="Helical" evidence="1">
    <location>
        <begin position="12"/>
        <end position="33"/>
    </location>
</feature>
<keyword evidence="1" id="KW-0472">Membrane</keyword>
<dbReference type="OrthoDB" id="1798417at2"/>